<proteinExistence type="predicted"/>
<evidence type="ECO:0000256" key="1">
    <source>
        <dbReference type="ARBA" id="ARBA00004123"/>
    </source>
</evidence>
<evidence type="ECO:0000256" key="2">
    <source>
        <dbReference type="ARBA" id="ARBA00023242"/>
    </source>
</evidence>
<dbReference type="GO" id="GO:0000976">
    <property type="term" value="F:transcription cis-regulatory region binding"/>
    <property type="evidence" value="ECO:0007669"/>
    <property type="project" value="InterPro"/>
</dbReference>
<evidence type="ECO:0000313" key="4">
    <source>
        <dbReference type="Proteomes" id="UP000028524"/>
    </source>
</evidence>
<gene>
    <name evidence="3" type="ORF">S40285_09230</name>
</gene>
<keyword evidence="2" id="KW-0539">Nucleus</keyword>
<name>A0A084QB58_STAC4</name>
<dbReference type="AlphaFoldDB" id="A0A084QB58"/>
<dbReference type="InParanoid" id="A0A084QB58"/>
<dbReference type="EMBL" id="KL660867">
    <property type="protein sequence ID" value="KFA61193.1"/>
    <property type="molecule type" value="Genomic_DNA"/>
</dbReference>
<dbReference type="GO" id="GO:0090575">
    <property type="term" value="C:RNA polymerase II transcription regulator complex"/>
    <property type="evidence" value="ECO:0007669"/>
    <property type="project" value="TreeGrafter"/>
</dbReference>
<dbReference type="PANTHER" id="PTHR40621">
    <property type="entry name" value="TRANSCRIPTION FACTOR KAPC-RELATED"/>
    <property type="match status" value="1"/>
</dbReference>
<dbReference type="HOGENOM" id="CLU_036934_0_0_1"/>
<dbReference type="PANTHER" id="PTHR40621:SF6">
    <property type="entry name" value="AP-1-LIKE TRANSCRIPTION FACTOR YAP1-RELATED"/>
    <property type="match status" value="1"/>
</dbReference>
<organism evidence="3 4">
    <name type="scientific">Stachybotrys chlorohalonatus (strain IBT 40285)</name>
    <dbReference type="NCBI Taxonomy" id="1283841"/>
    <lineage>
        <taxon>Eukaryota</taxon>
        <taxon>Fungi</taxon>
        <taxon>Dikarya</taxon>
        <taxon>Ascomycota</taxon>
        <taxon>Pezizomycotina</taxon>
        <taxon>Sordariomycetes</taxon>
        <taxon>Hypocreomycetidae</taxon>
        <taxon>Hypocreales</taxon>
        <taxon>Stachybotryaceae</taxon>
        <taxon>Stachybotrys</taxon>
    </lineage>
</organism>
<dbReference type="CDD" id="cd14688">
    <property type="entry name" value="bZIP_YAP"/>
    <property type="match status" value="1"/>
</dbReference>
<evidence type="ECO:0000313" key="3">
    <source>
        <dbReference type="EMBL" id="KFA61193.1"/>
    </source>
</evidence>
<sequence length="350" mass="38550">MSNVVFRMFNPGVLMPLEQRSERGSHIEATWSATAGPAVGHLVLSLIGVKLTVIFRSYRDRKDRYTKALEKELAQSRSNEARLMQESEQLRVTVQNIAKLLSQHGILVPPEVDAAVLSTSNVETPGISSVESVETLPSPQLFSPESFGDYYLCSDKEVSSPSNTTRHMSSAVYHSGRSVRVCELDQAVVAMEFVLNVTRTTGKADKRNLKRRIEEPCLSHLHGDPQKPNDPTGHALTASAQLACISNHSTSATHGAYLNPPATTTPYLSAPEAILERLLRLAPDLSCDGEITPIQAWNIIRSRPQFAGLDVQKLHMLSEALRKSVKCHGFGTVVQVHIFQKLLAELLDPR</sequence>
<dbReference type="OMA" id="WRLISDH"/>
<dbReference type="OrthoDB" id="2590011at2759"/>
<dbReference type="Gene3D" id="1.10.238.100">
    <property type="entry name" value="YAP1 redox domain. Chain B"/>
    <property type="match status" value="1"/>
</dbReference>
<keyword evidence="4" id="KW-1185">Reference proteome</keyword>
<dbReference type="Proteomes" id="UP000028524">
    <property type="component" value="Unassembled WGS sequence"/>
</dbReference>
<evidence type="ECO:0008006" key="5">
    <source>
        <dbReference type="Google" id="ProtNLM"/>
    </source>
</evidence>
<protein>
    <recommendedName>
        <fullName evidence="5">BZIP domain-containing protein</fullName>
    </recommendedName>
</protein>
<comment type="subcellular location">
    <subcellularLocation>
        <location evidence="1">Nucleus</location>
    </subcellularLocation>
</comment>
<reference evidence="3 4" key="1">
    <citation type="journal article" date="2014" name="BMC Genomics">
        <title>Comparative genome sequencing reveals chemotype-specific gene clusters in the toxigenic black mold Stachybotrys.</title>
        <authorList>
            <person name="Semeiks J."/>
            <person name="Borek D."/>
            <person name="Otwinowski Z."/>
            <person name="Grishin N.V."/>
        </authorList>
    </citation>
    <scope>NUCLEOTIDE SEQUENCE [LARGE SCALE GENOMIC DNA]</scope>
    <source>
        <strain evidence="3 4">IBT 40285</strain>
    </source>
</reference>
<dbReference type="GO" id="GO:0001228">
    <property type="term" value="F:DNA-binding transcription activator activity, RNA polymerase II-specific"/>
    <property type="evidence" value="ECO:0007669"/>
    <property type="project" value="TreeGrafter"/>
</dbReference>
<accession>A0A084QB58</accession>
<dbReference type="STRING" id="1283841.A0A084QB58"/>
<dbReference type="InterPro" id="IPR050936">
    <property type="entry name" value="AP-1-like"/>
</dbReference>